<dbReference type="RefSeq" id="WP_349189083.1">
    <property type="nucleotide sequence ID" value="NZ_JBBNPP010000013.1"/>
</dbReference>
<keyword evidence="2" id="KW-1185">Reference proteome</keyword>
<evidence type="ECO:0000313" key="1">
    <source>
        <dbReference type="EMBL" id="MEQ3347201.1"/>
    </source>
</evidence>
<dbReference type="Proteomes" id="UP001491691">
    <property type="component" value="Unassembled WGS sequence"/>
</dbReference>
<proteinExistence type="predicted"/>
<name>A0ABV1J211_9FIRM</name>
<protein>
    <submittedName>
        <fullName evidence="1">Uncharacterized protein</fullName>
    </submittedName>
</protein>
<evidence type="ECO:0000313" key="2">
    <source>
        <dbReference type="Proteomes" id="UP001491691"/>
    </source>
</evidence>
<organism evidence="1 2">
    <name type="scientific">Peptoniphilus senegalensis</name>
    <dbReference type="NCBI Taxonomy" id="1465757"/>
    <lineage>
        <taxon>Bacteria</taxon>
        <taxon>Bacillati</taxon>
        <taxon>Bacillota</taxon>
        <taxon>Tissierellia</taxon>
        <taxon>Tissierellales</taxon>
        <taxon>Peptoniphilaceae</taxon>
        <taxon>Peptoniphilus</taxon>
    </lineage>
</organism>
<sequence length="51" mass="6028">MTVKELIEKLKEYEEDDEVLCSTYQEDNEFILKIETVEDGIGEVYILLEDL</sequence>
<accession>A0ABV1J211</accession>
<comment type="caution">
    <text evidence="1">The sequence shown here is derived from an EMBL/GenBank/DDBJ whole genome shotgun (WGS) entry which is preliminary data.</text>
</comment>
<reference evidence="1 2" key="1">
    <citation type="submission" date="2024-04" db="EMBL/GenBank/DDBJ databases">
        <title>Human intestinal bacterial collection.</title>
        <authorList>
            <person name="Pauvert C."/>
            <person name="Hitch T.C.A."/>
            <person name="Clavel T."/>
        </authorList>
    </citation>
    <scope>NUCLEOTIDE SEQUENCE [LARGE SCALE GENOMIC DNA]</scope>
    <source>
        <strain evidence="1 2">CLA-SR-H019</strain>
    </source>
</reference>
<dbReference type="EMBL" id="JBBNPP010000013">
    <property type="protein sequence ID" value="MEQ3347201.1"/>
    <property type="molecule type" value="Genomic_DNA"/>
</dbReference>
<gene>
    <name evidence="1" type="ORF">AAA073_07120</name>
</gene>